<evidence type="ECO:0000256" key="1">
    <source>
        <dbReference type="SAM" id="Phobius"/>
    </source>
</evidence>
<dbReference type="EMBL" id="PYLO01000003">
    <property type="protein sequence ID" value="PST37066.1"/>
    <property type="molecule type" value="Genomic_DNA"/>
</dbReference>
<dbReference type="Proteomes" id="UP000241048">
    <property type="component" value="Unassembled WGS sequence"/>
</dbReference>
<feature type="transmembrane region" description="Helical" evidence="1">
    <location>
        <begin position="112"/>
        <end position="132"/>
    </location>
</feature>
<feature type="transmembrane region" description="Helical" evidence="1">
    <location>
        <begin position="248"/>
        <end position="268"/>
    </location>
</feature>
<dbReference type="RefSeq" id="WP_107001252.1">
    <property type="nucleotide sequence ID" value="NZ_JAQDZI010000010.1"/>
</dbReference>
<evidence type="ECO:0000313" key="2">
    <source>
        <dbReference type="EMBL" id="PST37066.1"/>
    </source>
</evidence>
<feature type="transmembrane region" description="Helical" evidence="1">
    <location>
        <begin position="185"/>
        <end position="207"/>
    </location>
</feature>
<keyword evidence="1" id="KW-0812">Transmembrane</keyword>
<keyword evidence="1" id="KW-0472">Membrane</keyword>
<keyword evidence="1" id="KW-1133">Transmembrane helix</keyword>
<dbReference type="AlphaFoldDB" id="A0A2T3FP70"/>
<feature type="transmembrane region" description="Helical" evidence="1">
    <location>
        <begin position="139"/>
        <end position="158"/>
    </location>
</feature>
<sequence>MRGLLAGKEALKAFYARYSAFVNAFLRFITAFAAVFLINQNIGLMPKLSGGLVPLFAGIICAFLPFGAIAFLIGVFLLAQLFAASMEVALITLVFLLIVVLLYYGFQPGDSAYLIVTPILFFLKVPFAVPMILGLTGSLVSVIPMSCGIFLYYVILYVKQNGSFLAGSEQTEITQMLAQVIKNLLANPAMLVMIAACCLGALTVCVLKKLSINYSWGIAIGAGLILQILVVFIGDFRFGVPVSVPELVVGMIGAVIASLIYQLFVFSVDYSRTEYTQFEDDDYYYYVKAVPKIAISRTDVKVQEINKVKRR</sequence>
<protein>
    <submittedName>
        <fullName evidence="2">ABC transporter permease</fullName>
    </submittedName>
</protein>
<feature type="transmembrane region" description="Helical" evidence="1">
    <location>
        <begin position="20"/>
        <end position="39"/>
    </location>
</feature>
<organism evidence="2 3">
    <name type="scientific">Clostridium fessum</name>
    <dbReference type="NCBI Taxonomy" id="2126740"/>
    <lineage>
        <taxon>Bacteria</taxon>
        <taxon>Bacillati</taxon>
        <taxon>Bacillota</taxon>
        <taxon>Clostridia</taxon>
        <taxon>Eubacteriales</taxon>
        <taxon>Clostridiaceae</taxon>
        <taxon>Clostridium</taxon>
    </lineage>
</organism>
<proteinExistence type="predicted"/>
<feature type="transmembrane region" description="Helical" evidence="1">
    <location>
        <begin position="214"/>
        <end position="236"/>
    </location>
</feature>
<feature type="transmembrane region" description="Helical" evidence="1">
    <location>
        <begin position="88"/>
        <end position="106"/>
    </location>
</feature>
<keyword evidence="3" id="KW-1185">Reference proteome</keyword>
<comment type="caution">
    <text evidence="2">The sequence shown here is derived from an EMBL/GenBank/DDBJ whole genome shotgun (WGS) entry which is preliminary data.</text>
</comment>
<accession>A0A2T3FP70</accession>
<name>A0A2T3FP70_9CLOT</name>
<evidence type="ECO:0000313" key="3">
    <source>
        <dbReference type="Proteomes" id="UP000241048"/>
    </source>
</evidence>
<reference evidence="2 3" key="1">
    <citation type="submission" date="2018-03" db="EMBL/GenBank/DDBJ databases">
        <title>Lachnoclostridium SNUG30386 gen.nov., sp.nov., isolated from human faeces.</title>
        <authorList>
            <person name="Seo B."/>
            <person name="Jeon K."/>
            <person name="Ko G."/>
        </authorList>
    </citation>
    <scope>NUCLEOTIDE SEQUENCE [LARGE SCALE GENOMIC DNA]</scope>
    <source>
        <strain evidence="2 3">SNUG30386</strain>
    </source>
</reference>
<feature type="transmembrane region" description="Helical" evidence="1">
    <location>
        <begin position="51"/>
        <end position="79"/>
    </location>
</feature>
<gene>
    <name evidence="2" type="ORF">C7U56_11045</name>
</gene>